<sequence>MNNTKKFLLFVVIYILFVSGLLFLDFKDGSFDLSQKKGFSEILSNNVLVTLNIILFGILSFGVISLVLIIFNAIILATTIKLGFARWGLNVFVGLLPHGVFEISANLLALVIVWNINSLIVCKLINKRHIDYRSILSNNLNVFCGMIFLLFIGAWIESDFSHMLIMRLTQ</sequence>
<dbReference type="AlphaFoldDB" id="A0A9W5Q0V0"/>
<dbReference type="Proteomes" id="UP000014023">
    <property type="component" value="Unassembled WGS sequence"/>
</dbReference>
<dbReference type="InterPro" id="IPR002798">
    <property type="entry name" value="SpoIIM-like"/>
</dbReference>
<evidence type="ECO:0000313" key="3">
    <source>
        <dbReference type="Proteomes" id="UP000014023"/>
    </source>
</evidence>
<protein>
    <submittedName>
        <fullName evidence="2">Uncharacterized protein</fullName>
    </submittedName>
</protein>
<dbReference type="Pfam" id="PF01944">
    <property type="entry name" value="SpoIIM"/>
    <property type="match status" value="1"/>
</dbReference>
<feature type="transmembrane region" description="Helical" evidence="1">
    <location>
        <begin position="138"/>
        <end position="156"/>
    </location>
</feature>
<proteinExistence type="predicted"/>
<evidence type="ECO:0000256" key="1">
    <source>
        <dbReference type="SAM" id="Phobius"/>
    </source>
</evidence>
<keyword evidence="1" id="KW-0812">Transmembrane</keyword>
<comment type="caution">
    <text evidence="2">The sequence shown here is derived from an EMBL/GenBank/DDBJ whole genome shotgun (WGS) entry which is preliminary data.</text>
</comment>
<reference evidence="2 3" key="1">
    <citation type="submission" date="2012-12" db="EMBL/GenBank/DDBJ databases">
        <title>The Genome Sequence of Bacillus cereus VD196.</title>
        <authorList>
            <consortium name="The Broad Institute Genome Sequencing Platform"/>
            <consortium name="The Broad Institute Genome Sequencing Center for Infectious Disease"/>
            <person name="Feldgarden M."/>
            <person name="Van der Auwera G.A."/>
            <person name="Mahillon J."/>
            <person name="Duprez V."/>
            <person name="Timmery S."/>
            <person name="Mattelet C."/>
            <person name="Dierick K."/>
            <person name="Sun M."/>
            <person name="Yu Z."/>
            <person name="Zhu L."/>
            <person name="Hu X."/>
            <person name="Shank E.B."/>
            <person name="Swiecicka I."/>
            <person name="Hansen B.M."/>
            <person name="Andrup L."/>
            <person name="Walker B."/>
            <person name="Young S.K."/>
            <person name="Zeng Q."/>
            <person name="Gargeya S."/>
            <person name="Fitzgerald M."/>
            <person name="Haas B."/>
            <person name="Abouelleil A."/>
            <person name="Alvarado L."/>
            <person name="Arachchi H.M."/>
            <person name="Berlin A.M."/>
            <person name="Chapman S.B."/>
            <person name="Dewar J."/>
            <person name="Goldberg J."/>
            <person name="Griggs A."/>
            <person name="Gujja S."/>
            <person name="Hansen M."/>
            <person name="Howarth C."/>
            <person name="Imamovic A."/>
            <person name="Larimer J."/>
            <person name="McCowan C."/>
            <person name="Murphy C."/>
            <person name="Neiman D."/>
            <person name="Pearson M."/>
            <person name="Priest M."/>
            <person name="Roberts A."/>
            <person name="Saif S."/>
            <person name="Shea T."/>
            <person name="Sisk P."/>
            <person name="Sykes S."/>
            <person name="Wortman J."/>
            <person name="Nusbaum C."/>
            <person name="Birren B."/>
        </authorList>
    </citation>
    <scope>NUCLEOTIDE SEQUENCE [LARGE SCALE GENOMIC DNA]</scope>
    <source>
        <strain evidence="2 3">VD196</strain>
    </source>
</reference>
<keyword evidence="1" id="KW-0472">Membrane</keyword>
<dbReference type="RefSeq" id="WP_016125865.1">
    <property type="nucleotide sequence ID" value="NZ_KB976267.1"/>
</dbReference>
<accession>A0A9W5Q0V0</accession>
<feature type="transmembrane region" description="Helical" evidence="1">
    <location>
        <begin position="53"/>
        <end position="77"/>
    </location>
</feature>
<organism evidence="2 3">
    <name type="scientific">Bacillus cereus VD196</name>
    <dbReference type="NCBI Taxonomy" id="1053243"/>
    <lineage>
        <taxon>Bacteria</taxon>
        <taxon>Bacillati</taxon>
        <taxon>Bacillota</taxon>
        <taxon>Bacilli</taxon>
        <taxon>Bacillales</taxon>
        <taxon>Bacillaceae</taxon>
        <taxon>Bacillus</taxon>
        <taxon>Bacillus cereus group</taxon>
    </lineage>
</organism>
<feature type="transmembrane region" description="Helical" evidence="1">
    <location>
        <begin position="7"/>
        <end position="24"/>
    </location>
</feature>
<dbReference type="EMBL" id="AHFL01000034">
    <property type="protein sequence ID" value="EOO64265.1"/>
    <property type="molecule type" value="Genomic_DNA"/>
</dbReference>
<gene>
    <name evidence="2" type="ORF">IKE_05142</name>
</gene>
<keyword evidence="1" id="KW-1133">Transmembrane helix</keyword>
<feature type="transmembrane region" description="Helical" evidence="1">
    <location>
        <begin position="107"/>
        <end position="126"/>
    </location>
</feature>
<evidence type="ECO:0000313" key="2">
    <source>
        <dbReference type="EMBL" id="EOO64265.1"/>
    </source>
</evidence>
<name>A0A9W5Q0V0_BACCE</name>